<name>A0A2U3D0W5_SULT2</name>
<dbReference type="RefSeq" id="WP_109431740.1">
    <property type="nucleotide sequence ID" value="NZ_MPDK01000046.1"/>
</dbReference>
<sequence>MARSSTKYPKELLKLLVNAVNENPGITKKELSPAVRPYHDVWYNPEKAKESDFGRYFNGALRMAGAHNGQREIRVFAKRDAEGRTVNAHAITSATNDDEILYAQVEAIEKQIFSLEEKKREILAKIAFKKKYNKTLATVVDGEIVERLSGE</sequence>
<proteinExistence type="predicted"/>
<dbReference type="EMBL" id="MPDK01000046">
    <property type="protein sequence ID" value="PWI54875.1"/>
    <property type="molecule type" value="Genomic_DNA"/>
</dbReference>
<organism evidence="1 2">
    <name type="scientific">Sulfoacidibacillus thermotolerans</name>
    <name type="common">Acidibacillus sulfuroxidans</name>
    <dbReference type="NCBI Taxonomy" id="1765684"/>
    <lineage>
        <taxon>Bacteria</taxon>
        <taxon>Bacillati</taxon>
        <taxon>Bacillota</taxon>
        <taxon>Bacilli</taxon>
        <taxon>Bacillales</taxon>
        <taxon>Alicyclobacillaceae</taxon>
        <taxon>Sulfoacidibacillus</taxon>
    </lineage>
</organism>
<protein>
    <submittedName>
        <fullName evidence="1">Uncharacterized protein</fullName>
    </submittedName>
</protein>
<reference evidence="1 2" key="1">
    <citation type="submission" date="2016-11" db="EMBL/GenBank/DDBJ databases">
        <title>Comparative genomics of Acidibacillus ferroxidans species.</title>
        <authorList>
            <person name="Oliveira G."/>
            <person name="Nunes G."/>
            <person name="Oliveira R."/>
            <person name="Araujo F."/>
            <person name="Salim A."/>
            <person name="Scholte L."/>
            <person name="Morais D."/>
            <person name="Nancucheo I."/>
            <person name="Johnson D.B."/>
            <person name="Grail B."/>
            <person name="Bittencourt J."/>
            <person name="Valadares R."/>
        </authorList>
    </citation>
    <scope>NUCLEOTIDE SEQUENCE [LARGE SCALE GENOMIC DNA]</scope>
    <source>
        <strain evidence="1 2">Y002</strain>
    </source>
</reference>
<dbReference type="Proteomes" id="UP000245380">
    <property type="component" value="Unassembled WGS sequence"/>
</dbReference>
<keyword evidence="2" id="KW-1185">Reference proteome</keyword>
<dbReference type="AlphaFoldDB" id="A0A2U3D0W5"/>
<evidence type="ECO:0000313" key="1">
    <source>
        <dbReference type="EMBL" id="PWI54875.1"/>
    </source>
</evidence>
<comment type="caution">
    <text evidence="1">The sequence shown here is derived from an EMBL/GenBank/DDBJ whole genome shotgun (WGS) entry which is preliminary data.</text>
</comment>
<evidence type="ECO:0000313" key="2">
    <source>
        <dbReference type="Proteomes" id="UP000245380"/>
    </source>
</evidence>
<accession>A0A2U3D0W5</accession>
<gene>
    <name evidence="1" type="ORF">BM613_13595</name>
</gene>